<dbReference type="OrthoDB" id="6159439at2759"/>
<dbReference type="SUPFAM" id="SSF46689">
    <property type="entry name" value="Homeodomain-like"/>
    <property type="match status" value="1"/>
</dbReference>
<comment type="caution">
    <text evidence="9">The sequence shown here is derived from an EMBL/GenBank/DDBJ whole genome shotgun (WGS) entry which is preliminary data.</text>
</comment>
<keyword evidence="4 5" id="KW-0539">Nucleus</keyword>
<keyword evidence="3 5" id="KW-0371">Homeobox</keyword>
<organism evidence="9 10">
    <name type="scientific">Ramazzottius varieornatus</name>
    <name type="common">Water bear</name>
    <name type="synonym">Tardigrade</name>
    <dbReference type="NCBI Taxonomy" id="947166"/>
    <lineage>
        <taxon>Eukaryota</taxon>
        <taxon>Metazoa</taxon>
        <taxon>Ecdysozoa</taxon>
        <taxon>Tardigrada</taxon>
        <taxon>Eutardigrada</taxon>
        <taxon>Parachela</taxon>
        <taxon>Hypsibioidea</taxon>
        <taxon>Ramazzottiidae</taxon>
        <taxon>Ramazzottius</taxon>
    </lineage>
</organism>
<dbReference type="AlphaFoldDB" id="A0A1D1W9X3"/>
<name>A0A1D1W9X3_RAMVA</name>
<dbReference type="InterPro" id="IPR050848">
    <property type="entry name" value="Homeobox_TF"/>
</dbReference>
<dbReference type="GO" id="GO:0005634">
    <property type="term" value="C:nucleus"/>
    <property type="evidence" value="ECO:0007669"/>
    <property type="project" value="UniProtKB-SubCell"/>
</dbReference>
<dbReference type="Pfam" id="PF00046">
    <property type="entry name" value="Homeodomain"/>
    <property type="match status" value="1"/>
</dbReference>
<dbReference type="PROSITE" id="PS50071">
    <property type="entry name" value="HOMEOBOX_2"/>
    <property type="match status" value="1"/>
</dbReference>
<dbReference type="Gene3D" id="1.10.10.60">
    <property type="entry name" value="Homeodomain-like"/>
    <property type="match status" value="1"/>
</dbReference>
<dbReference type="InterPro" id="IPR020479">
    <property type="entry name" value="HD_metazoa"/>
</dbReference>
<evidence type="ECO:0000256" key="1">
    <source>
        <dbReference type="ARBA" id="ARBA00004123"/>
    </source>
</evidence>
<gene>
    <name evidence="9" type="primary">RvY_17722-1</name>
    <name evidence="9" type="synonym">RvY_17722.1</name>
    <name evidence="9" type="ORF">RvY_17722</name>
</gene>
<comment type="subcellular location">
    <subcellularLocation>
        <location evidence="1 5 6">Nucleus</location>
    </subcellularLocation>
</comment>
<feature type="compositionally biased region" description="Basic residues" evidence="7">
    <location>
        <begin position="100"/>
        <end position="109"/>
    </location>
</feature>
<dbReference type="InterPro" id="IPR009057">
    <property type="entry name" value="Homeodomain-like_sf"/>
</dbReference>
<evidence type="ECO:0000313" key="9">
    <source>
        <dbReference type="EMBL" id="GAV07949.1"/>
    </source>
</evidence>
<evidence type="ECO:0000256" key="3">
    <source>
        <dbReference type="ARBA" id="ARBA00023155"/>
    </source>
</evidence>
<keyword evidence="10" id="KW-1185">Reference proteome</keyword>
<dbReference type="Proteomes" id="UP000186922">
    <property type="component" value="Unassembled WGS sequence"/>
</dbReference>
<feature type="compositionally biased region" description="Basic and acidic residues" evidence="7">
    <location>
        <begin position="276"/>
        <end position="287"/>
    </location>
</feature>
<dbReference type="PRINTS" id="PR00024">
    <property type="entry name" value="HOMEOBOX"/>
</dbReference>
<evidence type="ECO:0000256" key="4">
    <source>
        <dbReference type="ARBA" id="ARBA00023242"/>
    </source>
</evidence>
<evidence type="ECO:0000259" key="8">
    <source>
        <dbReference type="PROSITE" id="PS50071"/>
    </source>
</evidence>
<evidence type="ECO:0000256" key="6">
    <source>
        <dbReference type="RuleBase" id="RU000682"/>
    </source>
</evidence>
<dbReference type="EMBL" id="BDGG01000016">
    <property type="protein sequence ID" value="GAV07949.1"/>
    <property type="molecule type" value="Genomic_DNA"/>
</dbReference>
<dbReference type="CDD" id="cd00086">
    <property type="entry name" value="homeodomain"/>
    <property type="match status" value="1"/>
</dbReference>
<feature type="DNA-binding region" description="Homeobox" evidence="5">
    <location>
        <begin position="105"/>
        <end position="164"/>
    </location>
</feature>
<evidence type="ECO:0000256" key="2">
    <source>
        <dbReference type="ARBA" id="ARBA00023125"/>
    </source>
</evidence>
<feature type="region of interest" description="Disordered" evidence="7">
    <location>
        <begin position="258"/>
        <end position="287"/>
    </location>
</feature>
<evidence type="ECO:0000256" key="5">
    <source>
        <dbReference type="PROSITE-ProRule" id="PRU00108"/>
    </source>
</evidence>
<dbReference type="STRING" id="947166.A0A1D1W9X3"/>
<keyword evidence="2 5" id="KW-0238">DNA-binding</keyword>
<dbReference type="InterPro" id="IPR001356">
    <property type="entry name" value="HD"/>
</dbReference>
<feature type="region of interest" description="Disordered" evidence="7">
    <location>
        <begin position="1"/>
        <end position="113"/>
    </location>
</feature>
<protein>
    <recommendedName>
        <fullName evidence="8">Homeobox domain-containing protein</fullName>
    </recommendedName>
</protein>
<proteinExistence type="predicted"/>
<evidence type="ECO:0000313" key="10">
    <source>
        <dbReference type="Proteomes" id="UP000186922"/>
    </source>
</evidence>
<reference evidence="9 10" key="1">
    <citation type="journal article" date="2016" name="Nat. Commun.">
        <title>Extremotolerant tardigrade genome and improved radiotolerance of human cultured cells by tardigrade-unique protein.</title>
        <authorList>
            <person name="Hashimoto T."/>
            <person name="Horikawa D.D."/>
            <person name="Saito Y."/>
            <person name="Kuwahara H."/>
            <person name="Kozuka-Hata H."/>
            <person name="Shin-I T."/>
            <person name="Minakuchi Y."/>
            <person name="Ohishi K."/>
            <person name="Motoyama A."/>
            <person name="Aizu T."/>
            <person name="Enomoto A."/>
            <person name="Kondo K."/>
            <person name="Tanaka S."/>
            <person name="Hara Y."/>
            <person name="Koshikawa S."/>
            <person name="Sagara H."/>
            <person name="Miura T."/>
            <person name="Yokobori S."/>
            <person name="Miyagawa K."/>
            <person name="Suzuki Y."/>
            <person name="Kubo T."/>
            <person name="Oyama M."/>
            <person name="Kohara Y."/>
            <person name="Fujiyama A."/>
            <person name="Arakawa K."/>
            <person name="Katayama T."/>
            <person name="Toyoda A."/>
            <person name="Kunieda T."/>
        </authorList>
    </citation>
    <scope>NUCLEOTIDE SEQUENCE [LARGE SCALE GENOMIC DNA]</scope>
    <source>
        <strain evidence="9 10">YOKOZUNA-1</strain>
    </source>
</reference>
<feature type="compositionally biased region" description="Acidic residues" evidence="7">
    <location>
        <begin position="77"/>
        <end position="89"/>
    </location>
</feature>
<dbReference type="PANTHER" id="PTHR24333:SF5">
    <property type="entry name" value="VENT HOMEOBOX"/>
    <property type="match status" value="1"/>
</dbReference>
<evidence type="ECO:0000256" key="7">
    <source>
        <dbReference type="SAM" id="MobiDB-lite"/>
    </source>
</evidence>
<feature type="domain" description="Homeobox" evidence="8">
    <location>
        <begin position="103"/>
        <end position="163"/>
    </location>
</feature>
<sequence>MEEDGSPPEEGPKSPMDMTGVKATKPNNSLPPRNSFLIKDILSHKSTQANRQDRDLNRPGRGYDNGDTEDVRSELSDAGEDKDDDDETGEAGSSTSRNSPKGKKSRKARTAFTDHQLQTLEKRFERQKYLSVQDRMELAASLSLSDAQVKCWFQNRRTKWKRQTSVTIELLAEATGNYAAMQRMLQYWSLPTAPPIPYNPAQAQMLQMQELYYRTLQQSRGVNMIPNMSPVLAGPHTGRPLWPPVSVMPMPVTVSSPVNYSAPKGSAMQNGNVEKPASDRSDSASVD</sequence>
<dbReference type="SMART" id="SM00389">
    <property type="entry name" value="HOX"/>
    <property type="match status" value="1"/>
</dbReference>
<accession>A0A1D1W9X3</accession>
<dbReference type="PANTHER" id="PTHR24333">
    <property type="entry name" value="HOMEO BOX HB9 LIKE A-RELATED"/>
    <property type="match status" value="1"/>
</dbReference>
<dbReference type="GO" id="GO:0003677">
    <property type="term" value="F:DNA binding"/>
    <property type="evidence" value="ECO:0007669"/>
    <property type="project" value="UniProtKB-UniRule"/>
</dbReference>